<dbReference type="Proteomes" id="UP000192468">
    <property type="component" value="Unassembled WGS sequence"/>
</dbReference>
<dbReference type="AlphaFoldDB" id="A0A1W1X2U6"/>
<dbReference type="GO" id="GO:0005737">
    <property type="term" value="C:cytoplasm"/>
    <property type="evidence" value="ECO:0007669"/>
    <property type="project" value="InterPro"/>
</dbReference>
<evidence type="ECO:0000256" key="2">
    <source>
        <dbReference type="ARBA" id="ARBA00018522"/>
    </source>
</evidence>
<keyword evidence="4" id="KW-0677">Repeat</keyword>
<dbReference type="PROSITE" id="PS00101">
    <property type="entry name" value="HEXAPEP_TRANSFERASES"/>
    <property type="match status" value="1"/>
</dbReference>
<evidence type="ECO:0000256" key="1">
    <source>
        <dbReference type="ARBA" id="ARBA00007274"/>
    </source>
</evidence>
<accession>A0A1W1X2U6</accession>
<comment type="similarity">
    <text evidence="1">Belongs to the transferase hexapeptide repeat family.</text>
</comment>
<dbReference type="CDD" id="cd03354">
    <property type="entry name" value="LbH_SAT"/>
    <property type="match status" value="1"/>
</dbReference>
<reference evidence="6 7" key="1">
    <citation type="submission" date="2017-04" db="EMBL/GenBank/DDBJ databases">
        <authorList>
            <person name="Afonso C.L."/>
            <person name="Miller P.J."/>
            <person name="Scott M.A."/>
            <person name="Spackman E."/>
            <person name="Goraichik I."/>
            <person name="Dimitrov K.M."/>
            <person name="Suarez D.L."/>
            <person name="Swayne D.E."/>
        </authorList>
    </citation>
    <scope>NUCLEOTIDE SEQUENCE [LARGE SCALE GENOMIC DNA]</scope>
    <source>
        <strain evidence="6 7">DSM 12555</strain>
    </source>
</reference>
<dbReference type="STRING" id="1121291.SAMN02745134_00535"/>
<dbReference type="EMBL" id="FWXH01000002">
    <property type="protein sequence ID" value="SMC18299.1"/>
    <property type="molecule type" value="Genomic_DNA"/>
</dbReference>
<evidence type="ECO:0000256" key="5">
    <source>
        <dbReference type="ARBA" id="ARBA00023315"/>
    </source>
</evidence>
<proteinExistence type="inferred from homology"/>
<name>A0A1W1X2U6_9CLOT</name>
<organism evidence="6 7">
    <name type="scientific">Clostridium acidisoli DSM 12555</name>
    <dbReference type="NCBI Taxonomy" id="1121291"/>
    <lineage>
        <taxon>Bacteria</taxon>
        <taxon>Bacillati</taxon>
        <taxon>Bacillota</taxon>
        <taxon>Clostridia</taxon>
        <taxon>Eubacteriales</taxon>
        <taxon>Clostridiaceae</taxon>
        <taxon>Clostridium</taxon>
    </lineage>
</organism>
<dbReference type="InterPro" id="IPR018357">
    <property type="entry name" value="Hexapep_transf_CS"/>
</dbReference>
<dbReference type="SUPFAM" id="SSF51161">
    <property type="entry name" value="Trimeric LpxA-like enzymes"/>
    <property type="match status" value="1"/>
</dbReference>
<dbReference type="InterPro" id="IPR005881">
    <property type="entry name" value="Ser_O-AcTrfase"/>
</dbReference>
<dbReference type="PANTHER" id="PTHR42811">
    <property type="entry name" value="SERINE ACETYLTRANSFERASE"/>
    <property type="match status" value="1"/>
</dbReference>
<evidence type="ECO:0000256" key="4">
    <source>
        <dbReference type="ARBA" id="ARBA00022737"/>
    </source>
</evidence>
<keyword evidence="5" id="KW-0012">Acyltransferase</keyword>
<dbReference type="InterPro" id="IPR045304">
    <property type="entry name" value="LbH_SAT"/>
</dbReference>
<sequence length="158" mass="17082">MNKLTAIKLYRLSNMLYKKNVPFFPKLIYRLIYFINNCHVHYSTHIGKGTKIAYGGIAVVIHKDAIIGENCVIESCVTIGGRSNLKELPVIGDNVFIGTGAKILGNIKIGNNVIIGANAVVIKDVPSNTIVAGVPAKIINNIKDVNEKANLLEIVGGK</sequence>
<gene>
    <name evidence="6" type="ORF">SAMN02745134_00535</name>
</gene>
<dbReference type="InterPro" id="IPR011004">
    <property type="entry name" value="Trimer_LpxA-like_sf"/>
</dbReference>
<dbReference type="GO" id="GO:0009001">
    <property type="term" value="F:serine O-acetyltransferase activity"/>
    <property type="evidence" value="ECO:0007669"/>
    <property type="project" value="InterPro"/>
</dbReference>
<dbReference type="PIRSF" id="PIRSF000441">
    <property type="entry name" value="CysE"/>
    <property type="match status" value="1"/>
</dbReference>
<dbReference type="Gene3D" id="2.160.10.10">
    <property type="entry name" value="Hexapeptide repeat proteins"/>
    <property type="match status" value="1"/>
</dbReference>
<evidence type="ECO:0000313" key="7">
    <source>
        <dbReference type="Proteomes" id="UP000192468"/>
    </source>
</evidence>
<keyword evidence="3 6" id="KW-0808">Transferase</keyword>
<dbReference type="Pfam" id="PF00132">
    <property type="entry name" value="Hexapep"/>
    <property type="match status" value="1"/>
</dbReference>
<dbReference type="InterPro" id="IPR001451">
    <property type="entry name" value="Hexapep"/>
</dbReference>
<keyword evidence="7" id="KW-1185">Reference proteome</keyword>
<protein>
    <recommendedName>
        <fullName evidence="2">Serine acetyltransferase</fullName>
    </recommendedName>
</protein>
<evidence type="ECO:0000256" key="3">
    <source>
        <dbReference type="ARBA" id="ARBA00022679"/>
    </source>
</evidence>
<evidence type="ECO:0000313" key="6">
    <source>
        <dbReference type="EMBL" id="SMC18299.1"/>
    </source>
</evidence>
<dbReference type="GO" id="GO:0006535">
    <property type="term" value="P:cysteine biosynthetic process from serine"/>
    <property type="evidence" value="ECO:0007669"/>
    <property type="project" value="InterPro"/>
</dbReference>